<dbReference type="InterPro" id="IPR038379">
    <property type="entry name" value="SecE_sf"/>
</dbReference>
<comment type="similarity">
    <text evidence="9">Belongs to the SecE/SEC61-gamma family.</text>
</comment>
<protein>
    <recommendedName>
        <fullName evidence="9">Protein translocase subunit SecE</fullName>
    </recommendedName>
</protein>
<proteinExistence type="inferred from homology"/>
<evidence type="ECO:0000256" key="6">
    <source>
        <dbReference type="ARBA" id="ARBA00022989"/>
    </source>
</evidence>
<accession>A0A178MBD4</accession>
<dbReference type="EMBL" id="LWQS01000056">
    <property type="protein sequence ID" value="OAN45328.1"/>
    <property type="molecule type" value="Genomic_DNA"/>
</dbReference>
<keyword evidence="8 9" id="KW-0472">Membrane</keyword>
<evidence type="ECO:0000256" key="1">
    <source>
        <dbReference type="ARBA" id="ARBA00004370"/>
    </source>
</evidence>
<evidence type="ECO:0000313" key="11">
    <source>
        <dbReference type="Proteomes" id="UP000078287"/>
    </source>
</evidence>
<keyword evidence="2 9" id="KW-0813">Transport</keyword>
<dbReference type="GO" id="GO:0005886">
    <property type="term" value="C:plasma membrane"/>
    <property type="evidence" value="ECO:0007669"/>
    <property type="project" value="UniProtKB-SubCell"/>
</dbReference>
<dbReference type="Proteomes" id="UP000078287">
    <property type="component" value="Unassembled WGS sequence"/>
</dbReference>
<dbReference type="GO" id="GO:0006605">
    <property type="term" value="P:protein targeting"/>
    <property type="evidence" value="ECO:0007669"/>
    <property type="project" value="UniProtKB-UniRule"/>
</dbReference>
<evidence type="ECO:0000256" key="9">
    <source>
        <dbReference type="HAMAP-Rule" id="MF_00422"/>
    </source>
</evidence>
<dbReference type="Gene3D" id="1.20.5.1030">
    <property type="entry name" value="Preprotein translocase secy subunit"/>
    <property type="match status" value="1"/>
</dbReference>
<dbReference type="HAMAP" id="MF_00422">
    <property type="entry name" value="SecE"/>
    <property type="match status" value="1"/>
</dbReference>
<sequence>MAVAKDTERDIQENILVRTFRETRSELRQVVWPSREETIRLTVLVIAVSLVIGLLLFIGDSIFTFLYTSLVSLVQ</sequence>
<comment type="subunit">
    <text evidence="9">Component of the Sec protein translocase complex. Heterotrimer consisting of SecY, SecE and SecG subunits. The heterotrimers can form oligomers, although 1 heterotrimer is thought to be able to translocate proteins. Interacts with the ribosome. Interacts with SecDF, and other proteins may be involved. Interacts with SecA.</text>
</comment>
<keyword evidence="4 9" id="KW-0812">Transmembrane</keyword>
<keyword evidence="7 9" id="KW-0811">Translocation</keyword>
<evidence type="ECO:0000256" key="2">
    <source>
        <dbReference type="ARBA" id="ARBA00022448"/>
    </source>
</evidence>
<feature type="transmembrane region" description="Helical" evidence="9">
    <location>
        <begin position="41"/>
        <end position="67"/>
    </location>
</feature>
<dbReference type="InterPro" id="IPR001901">
    <property type="entry name" value="Translocase_SecE/Sec61-g"/>
</dbReference>
<evidence type="ECO:0000256" key="3">
    <source>
        <dbReference type="ARBA" id="ARBA00022475"/>
    </source>
</evidence>
<gene>
    <name evidence="9" type="primary">secE</name>
    <name evidence="10" type="ORF">A6A03_15085</name>
</gene>
<evidence type="ECO:0000256" key="5">
    <source>
        <dbReference type="ARBA" id="ARBA00022927"/>
    </source>
</evidence>
<keyword evidence="6 9" id="KW-1133">Transmembrane helix</keyword>
<name>A0A178MBD4_9CHLR</name>
<reference evidence="10 11" key="1">
    <citation type="submission" date="2016-04" db="EMBL/GenBank/DDBJ databases">
        <title>Chloroflexus islandicus sp. nov., a thermophilic filamentous anoxygenic phototrophic bacterium from geyser Strokkur (Iceland).</title>
        <authorList>
            <person name="Gaisin V.A."/>
            <person name="Kalashnikov A.M."/>
            <person name="Sukhacheva M.V."/>
            <person name="Grouzdev D.S."/>
            <person name="Ivanov T.M."/>
            <person name="Kuznetsov B."/>
            <person name="Gorlenko V.M."/>
        </authorList>
    </citation>
    <scope>NUCLEOTIDE SEQUENCE [LARGE SCALE GENOMIC DNA]</scope>
    <source>
        <strain evidence="11">isl-2</strain>
    </source>
</reference>
<dbReference type="OrthoDB" id="164194at2"/>
<evidence type="ECO:0000313" key="10">
    <source>
        <dbReference type="EMBL" id="OAN45328.1"/>
    </source>
</evidence>
<dbReference type="Pfam" id="PF00584">
    <property type="entry name" value="SecE"/>
    <property type="match status" value="1"/>
</dbReference>
<dbReference type="STRING" id="1707952.A6A03_15085"/>
<dbReference type="PANTHER" id="PTHR33910">
    <property type="entry name" value="PROTEIN TRANSLOCASE SUBUNIT SECE"/>
    <property type="match status" value="1"/>
</dbReference>
<dbReference type="AlphaFoldDB" id="A0A178MBD4"/>
<dbReference type="GO" id="GO:0009306">
    <property type="term" value="P:protein secretion"/>
    <property type="evidence" value="ECO:0007669"/>
    <property type="project" value="UniProtKB-UniRule"/>
</dbReference>
<comment type="caution">
    <text evidence="10">The sequence shown here is derived from an EMBL/GenBank/DDBJ whole genome shotgun (WGS) entry which is preliminary data.</text>
</comment>
<dbReference type="GO" id="GO:0043952">
    <property type="term" value="P:protein transport by the Sec complex"/>
    <property type="evidence" value="ECO:0007669"/>
    <property type="project" value="UniProtKB-UniRule"/>
</dbReference>
<organism evidence="10 11">
    <name type="scientific">Chloroflexus islandicus</name>
    <dbReference type="NCBI Taxonomy" id="1707952"/>
    <lineage>
        <taxon>Bacteria</taxon>
        <taxon>Bacillati</taxon>
        <taxon>Chloroflexota</taxon>
        <taxon>Chloroflexia</taxon>
        <taxon>Chloroflexales</taxon>
        <taxon>Chloroflexineae</taxon>
        <taxon>Chloroflexaceae</taxon>
        <taxon>Chloroflexus</taxon>
    </lineage>
</organism>
<comment type="subcellular location">
    <subcellularLocation>
        <location evidence="9">Cell membrane</location>
        <topology evidence="9">Single-pass membrane protein</topology>
    </subcellularLocation>
    <subcellularLocation>
        <location evidence="1">Membrane</location>
    </subcellularLocation>
</comment>
<keyword evidence="5 9" id="KW-0653">Protein transport</keyword>
<dbReference type="InterPro" id="IPR005807">
    <property type="entry name" value="SecE_bac"/>
</dbReference>
<dbReference type="PANTHER" id="PTHR33910:SF1">
    <property type="entry name" value="PROTEIN TRANSLOCASE SUBUNIT SECE"/>
    <property type="match status" value="1"/>
</dbReference>
<evidence type="ECO:0000256" key="4">
    <source>
        <dbReference type="ARBA" id="ARBA00022692"/>
    </source>
</evidence>
<evidence type="ECO:0000256" key="8">
    <source>
        <dbReference type="ARBA" id="ARBA00023136"/>
    </source>
</evidence>
<dbReference type="NCBIfam" id="TIGR00964">
    <property type="entry name" value="secE_bact"/>
    <property type="match status" value="1"/>
</dbReference>
<keyword evidence="3 9" id="KW-1003">Cell membrane</keyword>
<evidence type="ECO:0000256" key="7">
    <source>
        <dbReference type="ARBA" id="ARBA00023010"/>
    </source>
</evidence>
<dbReference type="GO" id="GO:0065002">
    <property type="term" value="P:intracellular protein transmembrane transport"/>
    <property type="evidence" value="ECO:0007669"/>
    <property type="project" value="UniProtKB-UniRule"/>
</dbReference>
<keyword evidence="11" id="KW-1185">Reference proteome</keyword>
<dbReference type="GO" id="GO:0008320">
    <property type="term" value="F:protein transmembrane transporter activity"/>
    <property type="evidence" value="ECO:0007669"/>
    <property type="project" value="UniProtKB-UniRule"/>
</dbReference>
<comment type="function">
    <text evidence="9">Essential subunit of the Sec protein translocation channel SecYEG. Clamps together the 2 halves of SecY. May contact the channel plug during translocation.</text>
</comment>